<comment type="caution">
    <text evidence="5">The sequence shown here is derived from an EMBL/GenBank/DDBJ whole genome shotgun (WGS) entry which is preliminary data.</text>
</comment>
<dbReference type="PROSITE" id="PS00028">
    <property type="entry name" value="ZINC_FINGER_C2H2_1"/>
    <property type="match status" value="1"/>
</dbReference>
<keyword evidence="1" id="KW-0479">Metal-binding</keyword>
<evidence type="ECO:0000256" key="1">
    <source>
        <dbReference type="PROSITE-ProRule" id="PRU00042"/>
    </source>
</evidence>
<evidence type="ECO:0000313" key="6">
    <source>
        <dbReference type="Proteomes" id="UP001159405"/>
    </source>
</evidence>
<dbReference type="Proteomes" id="UP001159405">
    <property type="component" value="Unassembled WGS sequence"/>
</dbReference>
<feature type="domain" description="C2H2-type" evidence="3">
    <location>
        <begin position="838"/>
        <end position="860"/>
    </location>
</feature>
<keyword evidence="6" id="KW-1185">Reference proteome</keyword>
<reference evidence="5 6" key="1">
    <citation type="submission" date="2022-05" db="EMBL/GenBank/DDBJ databases">
        <authorList>
            <consortium name="Genoscope - CEA"/>
            <person name="William W."/>
        </authorList>
    </citation>
    <scope>NUCLEOTIDE SEQUENCE [LARGE SCALE GENOMIC DNA]</scope>
</reference>
<evidence type="ECO:0008006" key="7">
    <source>
        <dbReference type="Google" id="ProtNLM"/>
    </source>
</evidence>
<evidence type="ECO:0000259" key="4">
    <source>
        <dbReference type="PROSITE" id="PS50800"/>
    </source>
</evidence>
<dbReference type="PROSITE" id="PS50800">
    <property type="entry name" value="SAP"/>
    <property type="match status" value="1"/>
</dbReference>
<evidence type="ECO:0000313" key="5">
    <source>
        <dbReference type="EMBL" id="CAH3162501.1"/>
    </source>
</evidence>
<sequence>MAASEGSTEACRHGRKCSKVAGHKGRSNSEKPLHSFWESSSVFKLNIRKRKLIEEEKQFDEQHEAKLLLLNDQEEALNTTELAIQTELNEKGKSFQETNALVESTKKELSVVSQQNQHLKSMISSLGLDCKQFSKSKREQNSTSPDTKSTTRHRRRKETEQALKFIHGGESGSYHGAWDYIVANAPKELVGEFITGYKRGKYMQELYEKAVKEHQASPEGLKQAISTKYQNFLSPRKFMLVCKTQTSYFNAESEVWVPRNVKCMGIDLRIPRPTSNAAVDKFVKQLNIGTANQIPNAPGVTRTVTGRVFMIIDLHLRVPHLTKKLVWFNDLENYFIFQFSDDGAPETSQLTMSIGSLTMWNLGDRVRSSDFQYLLHCVSLGEKDEVLENLWKQHTDEMALLEGNIIIVCEKQCTVDFQPSADMCWQSWANNELNQAATYPSPYANVHKGSLCTMGGSIGCSPSDTWKPYSNADRSEHAKMVAKFMATIASTIPEKTRHEKKLGYMAENGIRQLGPPRIGQFPDRQRLEPLHCEINAWQQILSIIYLQFVQRGMFDVFVTVLSNPTKKPADATPTGDSTTGQPLLGCGLSYVVPLIKEHYADEKKKHNKLPTRLIGVQAIALARYAYRLIDSLQSTDESPSQCVIRLALGRIVLYLRQACFIFNKVSTTPADLDELDENCKLYFNLLCLFFPSHVNVTTRTVAYAIPYHAFKLYETYKVGYGIISQQAKEAKHSGVKNDLALSNRCTSQDTSGKWWQVMRAHYVRSFYLPEHQPMPNTYKSHFQSRVPPHCKSDEICNCGRDKDEGLDYCETCLECSEIVKSAQSEKLSEDLSKLLKPLSCTLCDERFADESILEAHISTHNQVTVCSNKNPKAMTVAELKTELRKLNVSSVGTKDILIKRLEMKIAGGC</sequence>
<dbReference type="Gene3D" id="1.10.720.30">
    <property type="entry name" value="SAP domain"/>
    <property type="match status" value="1"/>
</dbReference>
<dbReference type="InterPro" id="IPR013087">
    <property type="entry name" value="Znf_C2H2_type"/>
</dbReference>
<dbReference type="InterPro" id="IPR036361">
    <property type="entry name" value="SAP_dom_sf"/>
</dbReference>
<evidence type="ECO:0000256" key="2">
    <source>
        <dbReference type="SAM" id="MobiDB-lite"/>
    </source>
</evidence>
<dbReference type="EMBL" id="CALNXK010000123">
    <property type="protein sequence ID" value="CAH3162501.1"/>
    <property type="molecule type" value="Genomic_DNA"/>
</dbReference>
<dbReference type="PROSITE" id="PS50157">
    <property type="entry name" value="ZINC_FINGER_C2H2_2"/>
    <property type="match status" value="1"/>
</dbReference>
<keyword evidence="1" id="KW-0863">Zinc-finger</keyword>
<keyword evidence="1" id="KW-0862">Zinc</keyword>
<dbReference type="Pfam" id="PF02037">
    <property type="entry name" value="SAP"/>
    <property type="match status" value="1"/>
</dbReference>
<evidence type="ECO:0000259" key="3">
    <source>
        <dbReference type="PROSITE" id="PS50157"/>
    </source>
</evidence>
<dbReference type="InterPro" id="IPR003034">
    <property type="entry name" value="SAP_dom"/>
</dbReference>
<feature type="region of interest" description="Disordered" evidence="2">
    <location>
        <begin position="134"/>
        <end position="158"/>
    </location>
</feature>
<name>A0ABN8QDK0_9CNID</name>
<feature type="compositionally biased region" description="Basic residues" evidence="2">
    <location>
        <begin position="13"/>
        <end position="26"/>
    </location>
</feature>
<gene>
    <name evidence="5" type="ORF">PLOB_00005356</name>
</gene>
<dbReference type="SUPFAM" id="SSF68906">
    <property type="entry name" value="SAP domain"/>
    <property type="match status" value="1"/>
</dbReference>
<protein>
    <recommendedName>
        <fullName evidence="7">SAP domain-containing protein</fullName>
    </recommendedName>
</protein>
<feature type="region of interest" description="Disordered" evidence="2">
    <location>
        <begin position="1"/>
        <end position="32"/>
    </location>
</feature>
<proteinExistence type="predicted"/>
<feature type="domain" description="SAP" evidence="4">
    <location>
        <begin position="871"/>
        <end position="905"/>
    </location>
</feature>
<organism evidence="5 6">
    <name type="scientific">Porites lobata</name>
    <dbReference type="NCBI Taxonomy" id="104759"/>
    <lineage>
        <taxon>Eukaryota</taxon>
        <taxon>Metazoa</taxon>
        <taxon>Cnidaria</taxon>
        <taxon>Anthozoa</taxon>
        <taxon>Hexacorallia</taxon>
        <taxon>Scleractinia</taxon>
        <taxon>Fungiina</taxon>
        <taxon>Poritidae</taxon>
        <taxon>Porites</taxon>
    </lineage>
</organism>
<accession>A0ABN8QDK0</accession>